<name>A0A914D6M2_9BILA</name>
<sequence>MSRRTVNDYVRVFESLPLSNEVKLILTDYEMALIKALKLVIEDMQLNIKLKGCRFHFSKALLKKKVKQMGLLPQYWEHGEIYALLRPFFMLPFVPVDEIIPCFFRCRRKMLAQRPELVGFAKYMARVWIGRLKNGLWLKPRYEHSLWNVQELILSGMPSTNNSIESQHKAFKDSLTRPNPPLGHFLEQLVREHALIDYLLEQPEKHHEDHRYYEVVQSFYNYMEIMFFFDDLIDLN</sequence>
<protein>
    <submittedName>
        <fullName evidence="2">MULE transposase domain-containing protein</fullName>
    </submittedName>
</protein>
<dbReference type="AlphaFoldDB" id="A0A914D6M2"/>
<proteinExistence type="predicted"/>
<accession>A0A914D6M2</accession>
<reference evidence="2" key="1">
    <citation type="submission" date="2022-11" db="UniProtKB">
        <authorList>
            <consortium name="WormBaseParasite"/>
        </authorList>
    </citation>
    <scope>IDENTIFICATION</scope>
</reference>
<dbReference type="WBParaSite" id="ACRNAN_scaffold18933.g11783.t1">
    <property type="protein sequence ID" value="ACRNAN_scaffold18933.g11783.t1"/>
    <property type="gene ID" value="ACRNAN_scaffold18933.g11783"/>
</dbReference>
<evidence type="ECO:0000313" key="1">
    <source>
        <dbReference type="Proteomes" id="UP000887540"/>
    </source>
</evidence>
<dbReference type="Proteomes" id="UP000887540">
    <property type="component" value="Unplaced"/>
</dbReference>
<evidence type="ECO:0000313" key="2">
    <source>
        <dbReference type="WBParaSite" id="ACRNAN_scaffold18933.g11783.t1"/>
    </source>
</evidence>
<organism evidence="1 2">
    <name type="scientific">Acrobeloides nanus</name>
    <dbReference type="NCBI Taxonomy" id="290746"/>
    <lineage>
        <taxon>Eukaryota</taxon>
        <taxon>Metazoa</taxon>
        <taxon>Ecdysozoa</taxon>
        <taxon>Nematoda</taxon>
        <taxon>Chromadorea</taxon>
        <taxon>Rhabditida</taxon>
        <taxon>Tylenchina</taxon>
        <taxon>Cephalobomorpha</taxon>
        <taxon>Cephaloboidea</taxon>
        <taxon>Cephalobidae</taxon>
        <taxon>Acrobeloides</taxon>
    </lineage>
</organism>
<keyword evidence="1" id="KW-1185">Reference proteome</keyword>